<organism evidence="3 4">
    <name type="scientific">Providencia alcalifaciens 205/92</name>
    <dbReference type="NCBI Taxonomy" id="1256988"/>
    <lineage>
        <taxon>Bacteria</taxon>
        <taxon>Pseudomonadati</taxon>
        <taxon>Pseudomonadota</taxon>
        <taxon>Gammaproteobacteria</taxon>
        <taxon>Enterobacterales</taxon>
        <taxon>Morganellaceae</taxon>
        <taxon>Providencia</taxon>
    </lineage>
</organism>
<accession>A0AAV3M160</accession>
<keyword evidence="1" id="KW-0472">Membrane</keyword>
<keyword evidence="1" id="KW-1133">Transmembrane helix</keyword>
<evidence type="ECO:0000313" key="4">
    <source>
        <dbReference type="Proteomes" id="UP000022311"/>
    </source>
</evidence>
<reference evidence="3 4" key="1">
    <citation type="submission" date="2014-01" db="EMBL/GenBank/DDBJ databases">
        <authorList>
            <person name="Durkin A.S."/>
            <person name="McCorrison J."/>
            <person name="Torralba M."/>
            <person name="Gillis M."/>
            <person name="Haft D.H."/>
            <person name="Methe B."/>
            <person name="Sutton G."/>
            <person name="Nelson K.E."/>
        </authorList>
    </citation>
    <scope>NUCLEOTIDE SEQUENCE [LARGE SCALE GENOMIC DNA]</scope>
    <source>
        <strain evidence="3 4">205/92</strain>
    </source>
</reference>
<gene>
    <name evidence="3" type="ORF">HMPREF1563_4136</name>
</gene>
<feature type="domain" description="DJ-1/PfpI" evidence="2">
    <location>
        <begin position="11"/>
        <end position="72"/>
    </location>
</feature>
<comment type="caution">
    <text evidence="3">The sequence shown here is derived from an EMBL/GenBank/DDBJ whole genome shotgun (WGS) entry which is preliminary data.</text>
</comment>
<evidence type="ECO:0000313" key="3">
    <source>
        <dbReference type="EMBL" id="EUD09538.1"/>
    </source>
</evidence>
<dbReference type="InterPro" id="IPR029062">
    <property type="entry name" value="Class_I_gatase-like"/>
</dbReference>
<evidence type="ECO:0000259" key="2">
    <source>
        <dbReference type="Pfam" id="PF01965"/>
    </source>
</evidence>
<dbReference type="EMBL" id="JALD01000072">
    <property type="protein sequence ID" value="EUD09538.1"/>
    <property type="molecule type" value="Genomic_DNA"/>
</dbReference>
<feature type="transmembrane region" description="Helical" evidence="1">
    <location>
        <begin position="12"/>
        <end position="29"/>
    </location>
</feature>
<dbReference type="InterPro" id="IPR002818">
    <property type="entry name" value="DJ-1/PfpI"/>
</dbReference>
<dbReference type="AlphaFoldDB" id="A0AAV3M160"/>
<name>A0AAV3M160_9GAMM</name>
<dbReference type="Proteomes" id="UP000022311">
    <property type="component" value="Unassembled WGS sequence"/>
</dbReference>
<dbReference type="SUPFAM" id="SSF52317">
    <property type="entry name" value="Class I glutamine amidotransferase-like"/>
    <property type="match status" value="1"/>
</dbReference>
<dbReference type="Pfam" id="PF01965">
    <property type="entry name" value="DJ-1_PfpI"/>
    <property type="match status" value="1"/>
</dbReference>
<proteinExistence type="predicted"/>
<dbReference type="RefSeq" id="WP_051420239.1">
    <property type="nucleotide sequence ID" value="NZ_JALD01000072.1"/>
</dbReference>
<keyword evidence="1" id="KW-0812">Transmembrane</keyword>
<evidence type="ECO:0000256" key="1">
    <source>
        <dbReference type="SAM" id="Phobius"/>
    </source>
</evidence>
<dbReference type="Gene3D" id="3.40.50.880">
    <property type="match status" value="1"/>
</dbReference>
<protein>
    <submittedName>
        <fullName evidence="3">Amidotransferase domain protein</fullName>
    </submittedName>
</protein>
<sequence length="88" mass="9424">MSSFNLNPSRQHIGSICAGAFILHALNLLPKRQATTHRDAEAALSALSVEFMAQPFVCHGKVATAGGCLSALYLVGWLIDFSLHQGLM</sequence>